<evidence type="ECO:0000313" key="1">
    <source>
        <dbReference type="EMBL" id="GHO92413.1"/>
    </source>
</evidence>
<organism evidence="1 2">
    <name type="scientific">Reticulibacter mediterranei</name>
    <dbReference type="NCBI Taxonomy" id="2778369"/>
    <lineage>
        <taxon>Bacteria</taxon>
        <taxon>Bacillati</taxon>
        <taxon>Chloroflexota</taxon>
        <taxon>Ktedonobacteria</taxon>
        <taxon>Ktedonobacterales</taxon>
        <taxon>Reticulibacteraceae</taxon>
        <taxon>Reticulibacter</taxon>
    </lineage>
</organism>
<name>A0A8J3IH37_9CHLR</name>
<evidence type="ECO:0000313" key="2">
    <source>
        <dbReference type="Proteomes" id="UP000597444"/>
    </source>
</evidence>
<accession>A0A8J3IH37</accession>
<dbReference type="SUPFAM" id="SSF81327">
    <property type="entry name" value="Small-conductance potassium channel"/>
    <property type="match status" value="1"/>
</dbReference>
<keyword evidence="2" id="KW-1185">Reference proteome</keyword>
<reference evidence="1" key="1">
    <citation type="submission" date="2020-10" db="EMBL/GenBank/DDBJ databases">
        <title>Taxonomic study of unclassified bacteria belonging to the class Ktedonobacteria.</title>
        <authorList>
            <person name="Yabe S."/>
            <person name="Wang C.M."/>
            <person name="Zheng Y."/>
            <person name="Sakai Y."/>
            <person name="Cavaletti L."/>
            <person name="Monciardini P."/>
            <person name="Donadio S."/>
        </authorList>
    </citation>
    <scope>NUCLEOTIDE SEQUENCE</scope>
    <source>
        <strain evidence="1">ID150040</strain>
    </source>
</reference>
<dbReference type="GO" id="GO:0016020">
    <property type="term" value="C:membrane"/>
    <property type="evidence" value="ECO:0007669"/>
    <property type="project" value="InterPro"/>
</dbReference>
<gene>
    <name evidence="1" type="ORF">KSF_024610</name>
</gene>
<dbReference type="InterPro" id="IPR036122">
    <property type="entry name" value="CaM-bd_dom_sf"/>
</dbReference>
<dbReference type="EMBL" id="BNJK01000001">
    <property type="protein sequence ID" value="GHO92413.1"/>
    <property type="molecule type" value="Genomic_DNA"/>
</dbReference>
<dbReference type="GO" id="GO:0005516">
    <property type="term" value="F:calmodulin binding"/>
    <property type="evidence" value="ECO:0007669"/>
    <property type="project" value="InterPro"/>
</dbReference>
<proteinExistence type="predicted"/>
<comment type="caution">
    <text evidence="1">The sequence shown here is derived from an EMBL/GenBank/DDBJ whole genome shotgun (WGS) entry which is preliminary data.</text>
</comment>
<dbReference type="AlphaFoldDB" id="A0A8J3IH37"/>
<sequence>MYQYDILKDTWIYAEIKQQVQEEEHSEQVQEYRQMLQAIVQARFPRLESLAKEVGDTLVSPATLRDLIVKVSTAKIEKAVRHYLTEEKKSTSEEIA</sequence>
<dbReference type="GO" id="GO:0015269">
    <property type="term" value="F:calcium-activated potassium channel activity"/>
    <property type="evidence" value="ECO:0007669"/>
    <property type="project" value="InterPro"/>
</dbReference>
<protein>
    <submittedName>
        <fullName evidence="1">Uncharacterized protein</fullName>
    </submittedName>
</protein>
<dbReference type="Proteomes" id="UP000597444">
    <property type="component" value="Unassembled WGS sequence"/>
</dbReference>